<evidence type="ECO:0000256" key="1">
    <source>
        <dbReference type="SAM" id="SignalP"/>
    </source>
</evidence>
<accession>A0A7G9T8I1</accession>
<sequence>MAFADVLLALALWAAPAAAAPDAAVLSGVLEVHERAGGCGGEADTGLRTHVEGSRTTFEQDIWLSSRESLDPINVLQVAREGTTLSATVNVHVAETEPGRPVPACIRPVNLRLHIEGLPPGDYTLQLRRAES</sequence>
<protein>
    <recommendedName>
        <fullName evidence="4">Secreted protein</fullName>
    </recommendedName>
</protein>
<reference evidence="2 3" key="1">
    <citation type="submission" date="2020-08" db="EMBL/GenBank/DDBJ databases">
        <title>Streptomycin Non-resistant strain, P. mexicana.</title>
        <authorList>
            <person name="Ganesh-Kumar S."/>
            <person name="Zhe T."/>
            <person name="Yu Z."/>
            <person name="Min Y."/>
        </authorList>
    </citation>
    <scope>NUCLEOTIDE SEQUENCE [LARGE SCALE GENOMIC DNA]</scope>
    <source>
        <strain evidence="2 3">GTZY2</strain>
    </source>
</reference>
<dbReference type="AlphaFoldDB" id="A0A7G9T8I1"/>
<gene>
    <name evidence="2" type="ORF">IAE60_10585</name>
</gene>
<feature type="signal peptide" evidence="1">
    <location>
        <begin position="1"/>
        <end position="19"/>
    </location>
</feature>
<dbReference type="RefSeq" id="WP_187572209.1">
    <property type="nucleotide sequence ID" value="NZ_CP060731.1"/>
</dbReference>
<name>A0A7G9T8I1_PSEMX</name>
<evidence type="ECO:0000313" key="2">
    <source>
        <dbReference type="EMBL" id="QNN76406.1"/>
    </source>
</evidence>
<evidence type="ECO:0008006" key="4">
    <source>
        <dbReference type="Google" id="ProtNLM"/>
    </source>
</evidence>
<proteinExistence type="predicted"/>
<dbReference type="GeneID" id="81471418"/>
<keyword evidence="1" id="KW-0732">Signal</keyword>
<dbReference type="Proteomes" id="UP000515838">
    <property type="component" value="Chromosome"/>
</dbReference>
<organism evidence="2 3">
    <name type="scientific">Pseudoxanthomonas mexicana</name>
    <dbReference type="NCBI Taxonomy" id="128785"/>
    <lineage>
        <taxon>Bacteria</taxon>
        <taxon>Pseudomonadati</taxon>
        <taxon>Pseudomonadota</taxon>
        <taxon>Gammaproteobacteria</taxon>
        <taxon>Lysobacterales</taxon>
        <taxon>Lysobacteraceae</taxon>
        <taxon>Pseudoxanthomonas</taxon>
    </lineage>
</organism>
<evidence type="ECO:0000313" key="3">
    <source>
        <dbReference type="Proteomes" id="UP000515838"/>
    </source>
</evidence>
<feature type="chain" id="PRO_5028872548" description="Secreted protein" evidence="1">
    <location>
        <begin position="20"/>
        <end position="132"/>
    </location>
</feature>
<dbReference type="EMBL" id="CP060731">
    <property type="protein sequence ID" value="QNN76406.1"/>
    <property type="molecule type" value="Genomic_DNA"/>
</dbReference>